<dbReference type="GO" id="GO:0042802">
    <property type="term" value="F:identical protein binding"/>
    <property type="evidence" value="ECO:0007669"/>
    <property type="project" value="TreeGrafter"/>
</dbReference>
<evidence type="ECO:0000259" key="1">
    <source>
        <dbReference type="Pfam" id="PF01182"/>
    </source>
</evidence>
<feature type="domain" description="Glucosamine/galactosamine-6-phosphate isomerase" evidence="1">
    <location>
        <begin position="17"/>
        <end position="239"/>
    </location>
</feature>
<dbReference type="Gene3D" id="3.40.50.1360">
    <property type="match status" value="1"/>
</dbReference>
<dbReference type="InterPro" id="IPR006148">
    <property type="entry name" value="Glc/Gal-6P_isomerase"/>
</dbReference>
<dbReference type="InterPro" id="IPR004547">
    <property type="entry name" value="Glucosamine6P_isomerase"/>
</dbReference>
<dbReference type="Proteomes" id="UP000565576">
    <property type="component" value="Unassembled WGS sequence"/>
</dbReference>
<evidence type="ECO:0000313" key="2">
    <source>
        <dbReference type="EMBL" id="MBB6484777.1"/>
    </source>
</evidence>
<proteinExistence type="predicted"/>
<keyword evidence="2" id="KW-0378">Hydrolase</keyword>
<dbReference type="InterPro" id="IPR037171">
    <property type="entry name" value="NagB/RpiA_transferase-like"/>
</dbReference>
<dbReference type="EC" id="3.5.99.6" evidence="2"/>
<organism evidence="2 3">
    <name type="scientific">Rhizobium lusitanum</name>
    <dbReference type="NCBI Taxonomy" id="293958"/>
    <lineage>
        <taxon>Bacteria</taxon>
        <taxon>Pseudomonadati</taxon>
        <taxon>Pseudomonadota</taxon>
        <taxon>Alphaproteobacteria</taxon>
        <taxon>Hyphomicrobiales</taxon>
        <taxon>Rhizobiaceae</taxon>
        <taxon>Rhizobium/Agrobacterium group</taxon>
        <taxon>Rhizobium</taxon>
    </lineage>
</organism>
<dbReference type="EMBL" id="JACHBG010000003">
    <property type="protein sequence ID" value="MBB6484777.1"/>
    <property type="molecule type" value="Genomic_DNA"/>
</dbReference>
<evidence type="ECO:0000313" key="3">
    <source>
        <dbReference type="Proteomes" id="UP000565576"/>
    </source>
</evidence>
<dbReference type="GO" id="GO:0019262">
    <property type="term" value="P:N-acetylneuraminate catabolic process"/>
    <property type="evidence" value="ECO:0007669"/>
    <property type="project" value="TreeGrafter"/>
</dbReference>
<dbReference type="RefSeq" id="WP_246806258.1">
    <property type="nucleotide sequence ID" value="NZ_JACHBG010000003.1"/>
</dbReference>
<dbReference type="GO" id="GO:0005737">
    <property type="term" value="C:cytoplasm"/>
    <property type="evidence" value="ECO:0007669"/>
    <property type="project" value="TreeGrafter"/>
</dbReference>
<dbReference type="SUPFAM" id="SSF100950">
    <property type="entry name" value="NagB/RpiA/CoA transferase-like"/>
    <property type="match status" value="1"/>
</dbReference>
<sequence>MPLAWQTDRLATQSYSSRDEMAEAASRDLAEALRGLLAAKTRVSVMFAAAPSQQDTLALLRNAADIDWSRIAAFHMDEYIGLDIGHQARFANWLDRHLFTLVPFGKIHRIEPHRFSSPEACAADYAGRLAEEPLDLVCLGVGMNGHLAFNDPPDARFEDRQSVKVVTLAQDCRIQQVEDECFASLADVPQQAITVTIPALLSAGRMISVVPGALKKAAVTRMLTGPIAEDCPASILRRHPQAVLYLDEASTPDVFRRAA</sequence>
<dbReference type="GO" id="GO:0004342">
    <property type="term" value="F:glucosamine-6-phosphate deaminase activity"/>
    <property type="evidence" value="ECO:0007669"/>
    <property type="project" value="UniProtKB-EC"/>
</dbReference>
<accession>A0A7X0MBG9</accession>
<dbReference type="AlphaFoldDB" id="A0A7X0MBG9"/>
<gene>
    <name evidence="2" type="ORF">GGD46_002055</name>
</gene>
<dbReference type="GO" id="GO:0006043">
    <property type="term" value="P:glucosamine catabolic process"/>
    <property type="evidence" value="ECO:0007669"/>
    <property type="project" value="TreeGrafter"/>
</dbReference>
<comment type="caution">
    <text evidence="2">The sequence shown here is derived from an EMBL/GenBank/DDBJ whole genome shotgun (WGS) entry which is preliminary data.</text>
</comment>
<dbReference type="GO" id="GO:0005975">
    <property type="term" value="P:carbohydrate metabolic process"/>
    <property type="evidence" value="ECO:0007669"/>
    <property type="project" value="InterPro"/>
</dbReference>
<protein>
    <submittedName>
        <fullName evidence="2">Glucosamine-6-phosphate deaminase</fullName>
        <ecNumber evidence="2">3.5.99.6</ecNumber>
    </submittedName>
</protein>
<reference evidence="2 3" key="1">
    <citation type="submission" date="2020-08" db="EMBL/GenBank/DDBJ databases">
        <title>Genomic Encyclopedia of Type Strains, Phase IV (KMG-V): Genome sequencing to study the core and pangenomes of soil and plant-associated prokaryotes.</title>
        <authorList>
            <person name="Whitman W."/>
        </authorList>
    </citation>
    <scope>NUCLEOTIDE SEQUENCE [LARGE SCALE GENOMIC DNA]</scope>
    <source>
        <strain evidence="2 3">SEMIA 4060</strain>
    </source>
</reference>
<name>A0A7X0MBG9_9HYPH</name>
<dbReference type="Pfam" id="PF01182">
    <property type="entry name" value="Glucosamine_iso"/>
    <property type="match status" value="1"/>
</dbReference>
<dbReference type="PANTHER" id="PTHR11280:SF6">
    <property type="entry name" value="GLUCOSAMINE-6-PHOSPHATE ISOMERASE NAGB"/>
    <property type="match status" value="1"/>
</dbReference>
<dbReference type="PANTHER" id="PTHR11280">
    <property type="entry name" value="GLUCOSAMINE-6-PHOSPHATE ISOMERASE"/>
    <property type="match status" value="1"/>
</dbReference>
<dbReference type="GO" id="GO:0006046">
    <property type="term" value="P:N-acetylglucosamine catabolic process"/>
    <property type="evidence" value="ECO:0007669"/>
    <property type="project" value="TreeGrafter"/>
</dbReference>